<feature type="signal peptide" evidence="3">
    <location>
        <begin position="1"/>
        <end position="30"/>
    </location>
</feature>
<dbReference type="PANTHER" id="PTHR11596">
    <property type="entry name" value="ALKALINE PHOSPHATASE"/>
    <property type="match status" value="1"/>
</dbReference>
<organism evidence="4 5">
    <name type="scientific">Microbacterium paludicola</name>
    <dbReference type="NCBI Taxonomy" id="300019"/>
    <lineage>
        <taxon>Bacteria</taxon>
        <taxon>Bacillati</taxon>
        <taxon>Actinomycetota</taxon>
        <taxon>Actinomycetes</taxon>
        <taxon>Micrococcales</taxon>
        <taxon>Microbacteriaceae</taxon>
        <taxon>Microbacterium</taxon>
    </lineage>
</organism>
<evidence type="ECO:0000256" key="3">
    <source>
        <dbReference type="SAM" id="SignalP"/>
    </source>
</evidence>
<dbReference type="SUPFAM" id="SSF53649">
    <property type="entry name" value="Alkaline phosphatase-like"/>
    <property type="match status" value="1"/>
</dbReference>
<keyword evidence="4" id="KW-0378">Hydrolase</keyword>
<proteinExistence type="inferred from homology"/>
<name>A0ABU1I2A5_9MICO</name>
<evidence type="ECO:0000256" key="1">
    <source>
        <dbReference type="ARBA" id="ARBA00022553"/>
    </source>
</evidence>
<dbReference type="InterPro" id="IPR017850">
    <property type="entry name" value="Alkaline_phosphatase_core_sf"/>
</dbReference>
<dbReference type="SMART" id="SM00098">
    <property type="entry name" value="alkPPc"/>
    <property type="match status" value="1"/>
</dbReference>
<evidence type="ECO:0000313" key="5">
    <source>
        <dbReference type="Proteomes" id="UP001260188"/>
    </source>
</evidence>
<dbReference type="Proteomes" id="UP001260188">
    <property type="component" value="Unassembled WGS sequence"/>
</dbReference>
<gene>
    <name evidence="4" type="ORF">QE367_001487</name>
</gene>
<keyword evidence="1" id="KW-0597">Phosphoprotein</keyword>
<dbReference type="CDD" id="cd16012">
    <property type="entry name" value="ALP"/>
    <property type="match status" value="1"/>
</dbReference>
<dbReference type="EC" id="3.1.3.1" evidence="4"/>
<evidence type="ECO:0000256" key="2">
    <source>
        <dbReference type="RuleBase" id="RU003946"/>
    </source>
</evidence>
<dbReference type="GO" id="GO:0004035">
    <property type="term" value="F:alkaline phosphatase activity"/>
    <property type="evidence" value="ECO:0007669"/>
    <property type="project" value="UniProtKB-EC"/>
</dbReference>
<accession>A0ABU1I2A5</accession>
<dbReference type="PRINTS" id="PR00113">
    <property type="entry name" value="ALKPHPHTASE"/>
</dbReference>
<keyword evidence="3" id="KW-0732">Signal</keyword>
<evidence type="ECO:0000313" key="4">
    <source>
        <dbReference type="EMBL" id="MDR6167283.1"/>
    </source>
</evidence>
<dbReference type="InterPro" id="IPR001952">
    <property type="entry name" value="Alkaline_phosphatase"/>
</dbReference>
<sequence length="623" mass="64168">MHRRAHTRACTLTATSVAAGLVLASVPAVAASAADTDAASVPKNVILMISDGAGYNQFDAASLYEHGTSAHQVAVDPATGAIAHEAATPGQVYETWPVQVAQSHYSASGRAEYVTEKAWGDFGWVASGATDSAAAGTALGTGVKTNNGTLGFAPGGDRLLTVGEQAQEVGKKVGLVTSVPFNHATPAGFIAHNADRNDYQGLAAEMIDSGVDVLMGGGHPMYTDAHEPRPADWTWIAQRDYERVSTGATPFTFIEDKADFDALAAGTAVPDKVFGLAQVAETLQYNRPGLANDTVLPYTDPANDVADLDTLARGALNVLDTGDEGFFLMVEGGAVDWAGHANQTTRLVEEQIAFNDAVEAVESWVEENSSWDETLVIVTADHETGYLAGAGAGAETGWTPMTGAAGQLPDLTWHSGGHTNALVPLFAKGAGADVLEARADQWDLVRGAYLDNTAIGETIFDVLGHGERSSADAVALEATIAGQPADGALSLSVAGHGERVSFGGSGADLDATLPLVTVADTRNEVRAQGRGWTLAGTATDFVAGNRTLSAENLAWAPRIVRSEAGAAAGGRATLAAPATLATADRTSRLGSTVIGADLDLTVPADAAGGRYGSEITLTLFAQD</sequence>
<keyword evidence="5" id="KW-1185">Reference proteome</keyword>
<dbReference type="RefSeq" id="WP_309665767.1">
    <property type="nucleotide sequence ID" value="NZ_JAVIZA010000001.1"/>
</dbReference>
<comment type="similarity">
    <text evidence="2">Belongs to the alkaline phosphatase family.</text>
</comment>
<dbReference type="Gene3D" id="3.40.720.10">
    <property type="entry name" value="Alkaline Phosphatase, subunit A"/>
    <property type="match status" value="1"/>
</dbReference>
<feature type="chain" id="PRO_5045645887" evidence="3">
    <location>
        <begin position="31"/>
        <end position="623"/>
    </location>
</feature>
<comment type="caution">
    <text evidence="4">The sequence shown here is derived from an EMBL/GenBank/DDBJ whole genome shotgun (WGS) entry which is preliminary data.</text>
</comment>
<dbReference type="EMBL" id="JAVIZA010000001">
    <property type="protein sequence ID" value="MDR6167283.1"/>
    <property type="molecule type" value="Genomic_DNA"/>
</dbReference>
<reference evidence="4 5" key="1">
    <citation type="submission" date="2023-08" db="EMBL/GenBank/DDBJ databases">
        <title>Functional and genomic diversity of the sorghum phyllosphere microbiome.</title>
        <authorList>
            <person name="Shade A."/>
        </authorList>
    </citation>
    <scope>NUCLEOTIDE SEQUENCE [LARGE SCALE GENOMIC DNA]</scope>
    <source>
        <strain evidence="4 5">SORGH_AS_0919</strain>
    </source>
</reference>
<protein>
    <submittedName>
        <fullName evidence="4">Alkaline phosphatase</fullName>
        <ecNumber evidence="4">3.1.3.1</ecNumber>
    </submittedName>
</protein>
<dbReference type="PANTHER" id="PTHR11596:SF5">
    <property type="entry name" value="ALKALINE PHOSPHATASE"/>
    <property type="match status" value="1"/>
</dbReference>
<dbReference type="Pfam" id="PF00245">
    <property type="entry name" value="Alk_phosphatase"/>
    <property type="match status" value="1"/>
</dbReference>